<feature type="region of interest" description="Disordered" evidence="1">
    <location>
        <begin position="1"/>
        <end position="48"/>
    </location>
</feature>
<sequence>MSMTPTAHPRNANLLDCSNRQEPAYGPAASDLSGANADPPSRSIHASHPDPFAYYKAFVDTNSSHLRPQSQAQGGDGHRVAQDHDGYTCHDISGAGDVQQDMDYQQQARVRAVPYNLAVRLANRSNGAPLATIAEQGSYSTLNSHGSLLSVGRLPSLRVVENTSPTHAPNKLSHTSEHRNLLRVTEDTHLEHVLDAPSKGYDVPLRKDPKTSPRVDHAAIQPALSTIQPSQSTAYQIVRRDPEANSRDVKSFFRGVVHNVRAASRTLSRSSSTQASLNQHHDDRPETSEDSPYSHLSASNMSQLSDDRLDTPYRMPSASQSLSATRVLAPVDQTRNGQIFMVDPTSSADAMPSLLDAKTYPLESQSTLAAVAQLPPPSVVARSREWSPSVRLVHPEPRDEAPRGRSAEAPTLSNESRNTISAGQTFYGISTSSNISHSLIEHERAREASRNTSFCSTMSTSYSGTVVGVDVDLQHDFSHPVRSSRPPTPIAPVWFTPQMAELERQASISESPPDPNQVPEAVPPRCSITSSALTSLLPIAAASGIVRPNYDTPKISFFSPSGNLIQPEGSSTPGTTSASGLSGLPVANTSYCDNRTTSTTYSAFPTTTWLPPPRPSLRPMTTPPTSSAPLPAHLRFHHNYRRPERSQIDSTTGSTKCFIVPAPSVHGCDGIVLTEGLAPHIKPRHSYEKNKPRPQYKRRKSARSFAEDLRHEARFQRARLITAILASCTSSGKGRVICKRKASSRRAVATASVSIPRNRAGGNVTGARTKRIDSRETTNKRDIGVLGPLAGHTLRICFCQPFDGAGKSTHTAATENTCIGKSDHTRNMQSRSKKESPRTDTKEVEVDAVLPIARVVSGIERKMGNNVHQRTAVRKGKTQSTTGTNQHSRMRSDSAVSVGVALRTATAGG</sequence>
<feature type="region of interest" description="Disordered" evidence="1">
    <location>
        <begin position="387"/>
        <end position="420"/>
    </location>
</feature>
<dbReference type="VEuPathDB" id="FungiDB:CC77DRAFT_935111"/>
<reference evidence="3" key="1">
    <citation type="journal article" date="2019" name="bioRxiv">
        <title>Genomics, evolutionary history and diagnostics of the Alternaria alternata species group including apple and Asian pear pathotypes.</title>
        <authorList>
            <person name="Armitage A.D."/>
            <person name="Cockerton H.M."/>
            <person name="Sreenivasaprasad S."/>
            <person name="Woodhall J.W."/>
            <person name="Lane C.R."/>
            <person name="Harrison R.J."/>
            <person name="Clarkson J.P."/>
        </authorList>
    </citation>
    <scope>NUCLEOTIDE SEQUENCE [LARGE SCALE GENOMIC DNA]</scope>
    <source>
        <strain evidence="3">FERA 1177</strain>
    </source>
</reference>
<dbReference type="EMBL" id="PDXD01000012">
    <property type="protein sequence ID" value="RYN76323.1"/>
    <property type="molecule type" value="Genomic_DNA"/>
</dbReference>
<feature type="compositionally biased region" description="Basic and acidic residues" evidence="1">
    <location>
        <begin position="76"/>
        <end position="88"/>
    </location>
</feature>
<feature type="compositionally biased region" description="Basic and acidic residues" evidence="1">
    <location>
        <begin position="393"/>
        <end position="406"/>
    </location>
</feature>
<feature type="compositionally biased region" description="Polar residues" evidence="1">
    <location>
        <begin position="290"/>
        <end position="300"/>
    </location>
</feature>
<feature type="region of interest" description="Disordered" evidence="1">
    <location>
        <begin position="264"/>
        <end position="300"/>
    </location>
</feature>
<feature type="region of interest" description="Disordered" evidence="1">
    <location>
        <begin position="682"/>
        <end position="704"/>
    </location>
</feature>
<feature type="compositionally biased region" description="Polar residues" evidence="1">
    <location>
        <begin position="878"/>
        <end position="887"/>
    </location>
</feature>
<protein>
    <submittedName>
        <fullName evidence="2">Uncharacterized protein</fullName>
    </submittedName>
</protein>
<feature type="compositionally biased region" description="Basic and acidic residues" evidence="1">
    <location>
        <begin position="821"/>
        <end position="843"/>
    </location>
</feature>
<feature type="region of interest" description="Disordered" evidence="1">
    <location>
        <begin position="66"/>
        <end position="94"/>
    </location>
</feature>
<feature type="compositionally biased region" description="Polar residues" evidence="1">
    <location>
        <begin position="411"/>
        <end position="420"/>
    </location>
</feature>
<name>A0A4Q4NJ65_ALTAL</name>
<dbReference type="Proteomes" id="UP000291422">
    <property type="component" value="Unassembled WGS sequence"/>
</dbReference>
<evidence type="ECO:0000256" key="1">
    <source>
        <dbReference type="SAM" id="MobiDB-lite"/>
    </source>
</evidence>
<feature type="region of interest" description="Disordered" evidence="1">
    <location>
        <begin position="602"/>
        <end position="631"/>
    </location>
</feature>
<feature type="compositionally biased region" description="Basic residues" evidence="1">
    <location>
        <begin position="692"/>
        <end position="702"/>
    </location>
</feature>
<feature type="compositionally biased region" description="Low complexity" evidence="1">
    <location>
        <begin position="264"/>
        <end position="277"/>
    </location>
</feature>
<proteinExistence type="predicted"/>
<feature type="region of interest" description="Disordered" evidence="1">
    <location>
        <begin position="864"/>
        <end position="896"/>
    </location>
</feature>
<evidence type="ECO:0000313" key="2">
    <source>
        <dbReference type="EMBL" id="RYN76323.1"/>
    </source>
</evidence>
<accession>A0A4Q4NJ65</accession>
<feature type="compositionally biased region" description="Low complexity" evidence="1">
    <location>
        <begin position="619"/>
        <end position="631"/>
    </location>
</feature>
<gene>
    <name evidence="2" type="ORF">AA0117_g5911</name>
</gene>
<feature type="region of interest" description="Disordered" evidence="1">
    <location>
        <begin position="818"/>
        <end position="843"/>
    </location>
</feature>
<evidence type="ECO:0000313" key="3">
    <source>
        <dbReference type="Proteomes" id="UP000291422"/>
    </source>
</evidence>
<organism evidence="2 3">
    <name type="scientific">Alternaria alternata</name>
    <name type="common">Alternaria rot fungus</name>
    <name type="synonym">Torula alternata</name>
    <dbReference type="NCBI Taxonomy" id="5599"/>
    <lineage>
        <taxon>Eukaryota</taxon>
        <taxon>Fungi</taxon>
        <taxon>Dikarya</taxon>
        <taxon>Ascomycota</taxon>
        <taxon>Pezizomycotina</taxon>
        <taxon>Dothideomycetes</taxon>
        <taxon>Pleosporomycetidae</taxon>
        <taxon>Pleosporales</taxon>
        <taxon>Pleosporineae</taxon>
        <taxon>Pleosporaceae</taxon>
        <taxon>Alternaria</taxon>
        <taxon>Alternaria sect. Alternaria</taxon>
        <taxon>Alternaria alternata complex</taxon>
    </lineage>
</organism>
<comment type="caution">
    <text evidence="2">The sequence shown here is derived from an EMBL/GenBank/DDBJ whole genome shotgun (WGS) entry which is preliminary data.</text>
</comment>
<dbReference type="AlphaFoldDB" id="A0A4Q4NJ65"/>